<gene>
    <name evidence="9" type="ORF">Daus18300_010718</name>
</gene>
<dbReference type="EMBL" id="JAWRVE010000121">
    <property type="protein sequence ID" value="KAL1856451.1"/>
    <property type="molecule type" value="Genomic_DNA"/>
</dbReference>
<sequence length="347" mass="39116">MADTSGLEGGINADQGGSVIACAVIFIVFCSLFLALRFMARHQARQGNFFEDWLMIPAYLMMMGLCANVICSVLLGKVGRHQDWVLSHQPTALVHWAKALFVTELMYGVLIATEKTSILILYFRIFQIHKWFRYLVYFLIVYVWMWAVSELLVAIFQCQPIAYQWNTSLHGTCIDRLAFYRWISVPNIAHDVAMLVIPAPMIWKLQISTHKKMALSGIFLLASFGCVASAVRMYYFFKLNALSDKTWASIHLMSWTCAEPGVIFICACMPALWPVLRKLFNLKSTTGQRSEESWAQAKGPSGWSGAPSSRQPVSGNDDFILLQDIGLDDYQMASEGSPPRQVAREKA</sequence>
<keyword evidence="2 7" id="KW-0812">Transmembrane</keyword>
<evidence type="ECO:0000256" key="7">
    <source>
        <dbReference type="SAM" id="Phobius"/>
    </source>
</evidence>
<evidence type="ECO:0000256" key="5">
    <source>
        <dbReference type="ARBA" id="ARBA00038359"/>
    </source>
</evidence>
<protein>
    <recommendedName>
        <fullName evidence="8">Rhodopsin domain-containing protein</fullName>
    </recommendedName>
</protein>
<feature type="transmembrane region" description="Helical" evidence="7">
    <location>
        <begin position="134"/>
        <end position="162"/>
    </location>
</feature>
<keyword evidence="4 7" id="KW-0472">Membrane</keyword>
<dbReference type="PANTHER" id="PTHR33048:SF47">
    <property type="entry name" value="INTEGRAL MEMBRANE PROTEIN-RELATED"/>
    <property type="match status" value="1"/>
</dbReference>
<accession>A0ABR3W9B8</accession>
<evidence type="ECO:0000256" key="1">
    <source>
        <dbReference type="ARBA" id="ARBA00004141"/>
    </source>
</evidence>
<dbReference type="Proteomes" id="UP001583177">
    <property type="component" value="Unassembled WGS sequence"/>
</dbReference>
<feature type="transmembrane region" description="Helical" evidence="7">
    <location>
        <begin position="95"/>
        <end position="113"/>
    </location>
</feature>
<name>A0ABR3W9B8_9PEZI</name>
<evidence type="ECO:0000256" key="2">
    <source>
        <dbReference type="ARBA" id="ARBA00022692"/>
    </source>
</evidence>
<keyword evidence="3 7" id="KW-1133">Transmembrane helix</keyword>
<evidence type="ECO:0000313" key="10">
    <source>
        <dbReference type="Proteomes" id="UP001583177"/>
    </source>
</evidence>
<evidence type="ECO:0000256" key="6">
    <source>
        <dbReference type="SAM" id="MobiDB-lite"/>
    </source>
</evidence>
<dbReference type="Pfam" id="PF20684">
    <property type="entry name" value="Fung_rhodopsin"/>
    <property type="match status" value="1"/>
</dbReference>
<reference evidence="9 10" key="1">
    <citation type="journal article" date="2024" name="IMA Fungus">
        <title>IMA Genome - F19 : A genome assembly and annotation guide to empower mycologists, including annotated draft genome sequences of Ceratocystis pirilliformis, Diaporthe australafricana, Fusarium ophioides, Paecilomyces lecythidis, and Sporothrix stenoceras.</title>
        <authorList>
            <person name="Aylward J."/>
            <person name="Wilson A.M."/>
            <person name="Visagie C.M."/>
            <person name="Spraker J."/>
            <person name="Barnes I."/>
            <person name="Buitendag C."/>
            <person name="Ceriani C."/>
            <person name="Del Mar Angel L."/>
            <person name="du Plessis D."/>
            <person name="Fuchs T."/>
            <person name="Gasser K."/>
            <person name="Kramer D."/>
            <person name="Li W."/>
            <person name="Munsamy K."/>
            <person name="Piso A."/>
            <person name="Price J.L."/>
            <person name="Sonnekus B."/>
            <person name="Thomas C."/>
            <person name="van der Nest A."/>
            <person name="van Dijk A."/>
            <person name="van Heerden A."/>
            <person name="van Vuuren N."/>
            <person name="Yilmaz N."/>
            <person name="Duong T.A."/>
            <person name="van der Merwe N.A."/>
            <person name="Wingfield M.J."/>
            <person name="Wingfield B.D."/>
        </authorList>
    </citation>
    <scope>NUCLEOTIDE SEQUENCE [LARGE SCALE GENOMIC DNA]</scope>
    <source>
        <strain evidence="9 10">CMW 18300</strain>
    </source>
</reference>
<feature type="transmembrane region" description="Helical" evidence="7">
    <location>
        <begin position="182"/>
        <end position="203"/>
    </location>
</feature>
<dbReference type="InterPro" id="IPR052337">
    <property type="entry name" value="SAT4-like"/>
</dbReference>
<comment type="similarity">
    <text evidence="5">Belongs to the SAT4 family.</text>
</comment>
<evidence type="ECO:0000259" key="8">
    <source>
        <dbReference type="Pfam" id="PF20684"/>
    </source>
</evidence>
<comment type="caution">
    <text evidence="9">The sequence shown here is derived from an EMBL/GenBank/DDBJ whole genome shotgun (WGS) entry which is preliminary data.</text>
</comment>
<proteinExistence type="inferred from homology"/>
<evidence type="ECO:0000256" key="3">
    <source>
        <dbReference type="ARBA" id="ARBA00022989"/>
    </source>
</evidence>
<feature type="transmembrane region" description="Helical" evidence="7">
    <location>
        <begin position="56"/>
        <end position="75"/>
    </location>
</feature>
<dbReference type="PANTHER" id="PTHR33048">
    <property type="entry name" value="PTH11-LIKE INTEGRAL MEMBRANE PROTEIN (AFU_ORTHOLOGUE AFUA_5G11245)"/>
    <property type="match status" value="1"/>
</dbReference>
<comment type="subcellular location">
    <subcellularLocation>
        <location evidence="1">Membrane</location>
        <topology evidence="1">Multi-pass membrane protein</topology>
    </subcellularLocation>
</comment>
<keyword evidence="10" id="KW-1185">Reference proteome</keyword>
<feature type="transmembrane region" description="Helical" evidence="7">
    <location>
        <begin position="215"/>
        <end position="237"/>
    </location>
</feature>
<evidence type="ECO:0000256" key="4">
    <source>
        <dbReference type="ARBA" id="ARBA00023136"/>
    </source>
</evidence>
<feature type="domain" description="Rhodopsin" evidence="8">
    <location>
        <begin position="36"/>
        <end position="278"/>
    </location>
</feature>
<dbReference type="InterPro" id="IPR049326">
    <property type="entry name" value="Rhodopsin_dom_fungi"/>
</dbReference>
<feature type="transmembrane region" description="Helical" evidence="7">
    <location>
        <begin position="249"/>
        <end position="273"/>
    </location>
</feature>
<organism evidence="9 10">
    <name type="scientific">Diaporthe australafricana</name>
    <dbReference type="NCBI Taxonomy" id="127596"/>
    <lineage>
        <taxon>Eukaryota</taxon>
        <taxon>Fungi</taxon>
        <taxon>Dikarya</taxon>
        <taxon>Ascomycota</taxon>
        <taxon>Pezizomycotina</taxon>
        <taxon>Sordariomycetes</taxon>
        <taxon>Sordariomycetidae</taxon>
        <taxon>Diaporthales</taxon>
        <taxon>Diaporthaceae</taxon>
        <taxon>Diaporthe</taxon>
    </lineage>
</organism>
<evidence type="ECO:0000313" key="9">
    <source>
        <dbReference type="EMBL" id="KAL1856451.1"/>
    </source>
</evidence>
<feature type="region of interest" description="Disordered" evidence="6">
    <location>
        <begin position="291"/>
        <end position="316"/>
    </location>
</feature>
<feature type="transmembrane region" description="Helical" evidence="7">
    <location>
        <begin position="16"/>
        <end position="36"/>
    </location>
</feature>